<evidence type="ECO:0000313" key="3">
    <source>
        <dbReference type="Proteomes" id="UP000078046"/>
    </source>
</evidence>
<comment type="caution">
    <text evidence="2">The sequence shown here is derived from an EMBL/GenBank/DDBJ whole genome shotgun (WGS) entry which is preliminary data.</text>
</comment>
<feature type="domain" description="Kinesin-like protein Kif23 Arf6-interacting" evidence="1">
    <location>
        <begin position="2"/>
        <end position="98"/>
    </location>
</feature>
<dbReference type="Proteomes" id="UP000078046">
    <property type="component" value="Unassembled WGS sequence"/>
</dbReference>
<gene>
    <name evidence="2" type="ORF">A3Q56_04735</name>
</gene>
<proteinExistence type="predicted"/>
<sequence length="133" mass="14971">MKKRRSRSADLWIDHDDSPTKRMLDFQLVPKMKKSITRSHITVADTKIASKYLLTHEGTDTDGEISRKIITGSIKPTNCGGSTVVFEQMNKITSESPGSKHIRFKGDLQPTEFDGQWTDTEDRCHIAVEGHGI</sequence>
<dbReference type="Gene3D" id="2.60.40.4330">
    <property type="entry name" value="Kinesin-like protein Kif23, Arf6-interacting domain"/>
    <property type="match status" value="1"/>
</dbReference>
<reference evidence="2 3" key="1">
    <citation type="submission" date="2016-04" db="EMBL/GenBank/DDBJ databases">
        <title>The genome of Intoshia linei affirms orthonectids as highly simplified spiralians.</title>
        <authorList>
            <person name="Mikhailov K.V."/>
            <person name="Slusarev G.S."/>
            <person name="Nikitin M.A."/>
            <person name="Logacheva M.D."/>
            <person name="Penin A."/>
            <person name="Aleoshin V."/>
            <person name="Panchin Y.V."/>
        </authorList>
    </citation>
    <scope>NUCLEOTIDE SEQUENCE [LARGE SCALE GENOMIC DNA]</scope>
    <source>
        <strain evidence="2">Intl2013</strain>
        <tissue evidence="2">Whole animal</tissue>
    </source>
</reference>
<dbReference type="InterPro" id="IPR032384">
    <property type="entry name" value="Kif23_Arf-bd"/>
</dbReference>
<organism evidence="2 3">
    <name type="scientific">Intoshia linei</name>
    <dbReference type="NCBI Taxonomy" id="1819745"/>
    <lineage>
        <taxon>Eukaryota</taxon>
        <taxon>Metazoa</taxon>
        <taxon>Spiralia</taxon>
        <taxon>Lophotrochozoa</taxon>
        <taxon>Mesozoa</taxon>
        <taxon>Orthonectida</taxon>
        <taxon>Rhopaluridae</taxon>
        <taxon>Intoshia</taxon>
    </lineage>
</organism>
<evidence type="ECO:0000259" key="1">
    <source>
        <dbReference type="Pfam" id="PF16540"/>
    </source>
</evidence>
<dbReference type="OrthoDB" id="2403182at2759"/>
<keyword evidence="3" id="KW-1185">Reference proteome</keyword>
<dbReference type="Pfam" id="PF16540">
    <property type="entry name" value="MKLP1_Arf_bdg"/>
    <property type="match status" value="1"/>
</dbReference>
<protein>
    <recommendedName>
        <fullName evidence="1">Kinesin-like protein Kif23 Arf6-interacting domain-containing protein</fullName>
    </recommendedName>
</protein>
<evidence type="ECO:0000313" key="2">
    <source>
        <dbReference type="EMBL" id="OAF67543.1"/>
    </source>
</evidence>
<dbReference type="AlphaFoldDB" id="A0A177B1N3"/>
<name>A0A177B1N3_9BILA</name>
<dbReference type="EMBL" id="LWCA01000636">
    <property type="protein sequence ID" value="OAF67543.1"/>
    <property type="molecule type" value="Genomic_DNA"/>
</dbReference>
<dbReference type="InterPro" id="IPR038105">
    <property type="entry name" value="Kif23_Arf-bd_sf"/>
</dbReference>
<accession>A0A177B1N3</accession>